<dbReference type="GO" id="GO:0019005">
    <property type="term" value="C:SCF ubiquitin ligase complex"/>
    <property type="evidence" value="ECO:0007669"/>
    <property type="project" value="TreeGrafter"/>
</dbReference>
<dbReference type="PANTHER" id="PTHR13318:SF235">
    <property type="entry name" value="F-BOX DOMAIN-CONTAINING PROTEIN"/>
    <property type="match status" value="1"/>
</dbReference>
<dbReference type="GO" id="GO:0031146">
    <property type="term" value="P:SCF-dependent proteasomal ubiquitin-dependent protein catabolic process"/>
    <property type="evidence" value="ECO:0007669"/>
    <property type="project" value="TreeGrafter"/>
</dbReference>
<dbReference type="InterPro" id="IPR036047">
    <property type="entry name" value="F-box-like_dom_sf"/>
</dbReference>
<dbReference type="AlphaFoldDB" id="A0A7J7JAH8"/>
<dbReference type="SUPFAM" id="SSF81383">
    <property type="entry name" value="F-box domain"/>
    <property type="match status" value="1"/>
</dbReference>
<dbReference type="CDD" id="cd22139">
    <property type="entry name" value="F-box_unchar"/>
    <property type="match status" value="1"/>
</dbReference>
<evidence type="ECO:0000259" key="3">
    <source>
        <dbReference type="PROSITE" id="PS50181"/>
    </source>
</evidence>
<dbReference type="InterPro" id="IPR032675">
    <property type="entry name" value="LRR_dom_sf"/>
</dbReference>
<evidence type="ECO:0000256" key="1">
    <source>
        <dbReference type="ARBA" id="ARBA00022786"/>
    </source>
</evidence>
<dbReference type="EMBL" id="VXIV02002741">
    <property type="protein sequence ID" value="KAF6023240.1"/>
    <property type="molecule type" value="Genomic_DNA"/>
</dbReference>
<feature type="region of interest" description="Disordered" evidence="2">
    <location>
        <begin position="215"/>
        <end position="304"/>
    </location>
</feature>
<dbReference type="PANTHER" id="PTHR13318">
    <property type="entry name" value="PARTNER OF PAIRED, ISOFORM B-RELATED"/>
    <property type="match status" value="1"/>
</dbReference>
<proteinExistence type="predicted"/>
<dbReference type="SMART" id="SM00367">
    <property type="entry name" value="LRR_CC"/>
    <property type="match status" value="6"/>
</dbReference>
<organism evidence="4 5">
    <name type="scientific">Bugula neritina</name>
    <name type="common">Brown bryozoan</name>
    <name type="synonym">Sertularia neritina</name>
    <dbReference type="NCBI Taxonomy" id="10212"/>
    <lineage>
        <taxon>Eukaryota</taxon>
        <taxon>Metazoa</taxon>
        <taxon>Spiralia</taxon>
        <taxon>Lophotrochozoa</taxon>
        <taxon>Bryozoa</taxon>
        <taxon>Gymnolaemata</taxon>
        <taxon>Cheilostomatida</taxon>
        <taxon>Flustrina</taxon>
        <taxon>Buguloidea</taxon>
        <taxon>Bugulidae</taxon>
        <taxon>Bugula</taxon>
    </lineage>
</organism>
<dbReference type="SUPFAM" id="SSF52047">
    <property type="entry name" value="RNI-like"/>
    <property type="match status" value="1"/>
</dbReference>
<evidence type="ECO:0000313" key="5">
    <source>
        <dbReference type="Proteomes" id="UP000593567"/>
    </source>
</evidence>
<dbReference type="InterPro" id="IPR006553">
    <property type="entry name" value="Leu-rich_rpt_Cys-con_subtyp"/>
</dbReference>
<dbReference type="OrthoDB" id="10257471at2759"/>
<reference evidence="4" key="1">
    <citation type="submission" date="2020-06" db="EMBL/GenBank/DDBJ databases">
        <title>Draft genome of Bugula neritina, a colonial animal packing powerful symbionts and potential medicines.</title>
        <authorList>
            <person name="Rayko M."/>
        </authorList>
    </citation>
    <scope>NUCLEOTIDE SEQUENCE [LARGE SCALE GENOMIC DNA]</scope>
    <source>
        <strain evidence="4">Kwan_BN1</strain>
    </source>
</reference>
<accession>A0A7J7JAH8</accession>
<gene>
    <name evidence="4" type="ORF">EB796_018454</name>
</gene>
<dbReference type="InterPro" id="IPR001611">
    <property type="entry name" value="Leu-rich_rpt"/>
</dbReference>
<feature type="compositionally biased region" description="Low complexity" evidence="2">
    <location>
        <begin position="270"/>
        <end position="282"/>
    </location>
</feature>
<keyword evidence="5" id="KW-1185">Reference proteome</keyword>
<comment type="caution">
    <text evidence="4">The sequence shown here is derived from an EMBL/GenBank/DDBJ whole genome shotgun (WGS) entry which is preliminary data.</text>
</comment>
<dbReference type="PROSITE" id="PS50181">
    <property type="entry name" value="FBOX"/>
    <property type="match status" value="1"/>
</dbReference>
<name>A0A7J7JAH8_BUGNE</name>
<dbReference type="SMART" id="SM00256">
    <property type="entry name" value="FBOX"/>
    <property type="match status" value="1"/>
</dbReference>
<feature type="domain" description="F-box" evidence="3">
    <location>
        <begin position="384"/>
        <end position="430"/>
    </location>
</feature>
<keyword evidence="1" id="KW-0833">Ubl conjugation pathway</keyword>
<protein>
    <recommendedName>
        <fullName evidence="3">F-box domain-containing protein</fullName>
    </recommendedName>
</protein>
<dbReference type="Pfam" id="PF12937">
    <property type="entry name" value="F-box-like"/>
    <property type="match status" value="1"/>
</dbReference>
<sequence length="772" mass="85304">MSDCISLSDDRLPSSSVVDSYHPINAWLSPSLLEENGIKLCTFEDAIRSYPSYSCSSDSESELQQNYSDKCGTSPKMSNMDFTSSVSDGNQLDQQFQMEDTFKSTVKEKEYIGDIKQSNKDPLVDTWVGSKEAELNFSNVLASGEVSHSTSQSSSALSLSGECSDSPPVPSIPVIEIESEKGTLLLGNRNGFTTPTAAQTLKLTEQCEPQFVDGVVKNTNSPKDKNPSLSPPFPDRVANGDIESVPPIDLNLLSPKQTKSKQKSVKSKLSKSTSTKPKSAAVLNPASTSGLPLKPAPSDTSQTRQIAREIKLRVQKKPKEIAKEIKRRVQQQSRKKELFSSQQFQQLPATDQLTSYDSKCFNDIAFQTYDVYNELSPRIQAGDLSIWQCLPEEIWLHILSCLPLPDLHSFMLTCHDFNRISHDRSLWTKINLYKKELSDEELVKIGALKPECLSINQCAGVKLNGLSVSNKGMREMFSSLGKSLNHLSTASCVMSPMTGEVLLHHALLHCPNICYLDISWCNLSDRDIELVAGSLNNITCLLLNGNQMITDSSLLQVLEIMSHQLLQLEVQGCFKLSNSTLSRLASCKQIETLNIGQCHRFSSSHVMQSLCQLPLLKSLNMKSMKQLRDSSLRQIVKRCPKLEQLVISQCSSLTQKSLVEMACGLSDLKTLEVSSCKECVTDVSLSTLLHNCKMLQSLDVSANPITNSSLEVIASTSDHMTDLKLNFCSINEAGIRDLVSSSTHLRKLQIYGIKGVSVEELLKLNPKVVVEN</sequence>
<evidence type="ECO:0000313" key="4">
    <source>
        <dbReference type="EMBL" id="KAF6023240.1"/>
    </source>
</evidence>
<dbReference type="Proteomes" id="UP000593567">
    <property type="component" value="Unassembled WGS sequence"/>
</dbReference>
<evidence type="ECO:0000256" key="2">
    <source>
        <dbReference type="SAM" id="MobiDB-lite"/>
    </source>
</evidence>
<feature type="compositionally biased region" description="Basic residues" evidence="2">
    <location>
        <begin position="258"/>
        <end position="269"/>
    </location>
</feature>
<dbReference type="Gene3D" id="3.80.10.10">
    <property type="entry name" value="Ribonuclease Inhibitor"/>
    <property type="match status" value="3"/>
</dbReference>
<dbReference type="InterPro" id="IPR001810">
    <property type="entry name" value="F-box_dom"/>
</dbReference>
<dbReference type="Pfam" id="PF13516">
    <property type="entry name" value="LRR_6"/>
    <property type="match status" value="2"/>
</dbReference>